<dbReference type="InterPro" id="IPR011659">
    <property type="entry name" value="WD40"/>
</dbReference>
<proteinExistence type="predicted"/>
<keyword evidence="2" id="KW-1185">Reference proteome</keyword>
<evidence type="ECO:0000313" key="1">
    <source>
        <dbReference type="EMBL" id="BBL68904.1"/>
    </source>
</evidence>
<accession>A0ABM7H7V5</accession>
<reference evidence="1 2" key="1">
    <citation type="submission" date="2019-06" db="EMBL/GenBank/DDBJ databases">
        <title>Complete genome sequence of Methanoculleus chikugoensis strain MG62.</title>
        <authorList>
            <person name="Asakawa S."/>
            <person name="Dianou D."/>
        </authorList>
    </citation>
    <scope>NUCLEOTIDE SEQUENCE [LARGE SCALE GENOMIC DNA]</scope>
    <source>
        <strain evidence="1 2">MG62</strain>
    </source>
</reference>
<name>A0ABM7H7V5_9EURY</name>
<dbReference type="Pfam" id="PF07676">
    <property type="entry name" value="PD40"/>
    <property type="match status" value="2"/>
</dbReference>
<dbReference type="PANTHER" id="PTHR36842:SF1">
    <property type="entry name" value="PROTEIN TOLB"/>
    <property type="match status" value="1"/>
</dbReference>
<dbReference type="PANTHER" id="PTHR36842">
    <property type="entry name" value="PROTEIN TOLB HOMOLOG"/>
    <property type="match status" value="1"/>
</dbReference>
<dbReference type="GeneID" id="66131622"/>
<dbReference type="Proteomes" id="UP000824969">
    <property type="component" value="Chromosome"/>
</dbReference>
<dbReference type="RefSeq" id="WP_221056930.1">
    <property type="nucleotide sequence ID" value="NZ_AP019781.1"/>
</dbReference>
<protein>
    <recommendedName>
        <fullName evidence="3">Translocation protein TolB</fullName>
    </recommendedName>
</protein>
<dbReference type="EMBL" id="AP019781">
    <property type="protein sequence ID" value="BBL68904.1"/>
    <property type="molecule type" value="Genomic_DNA"/>
</dbReference>
<evidence type="ECO:0008006" key="3">
    <source>
        <dbReference type="Google" id="ProtNLM"/>
    </source>
</evidence>
<evidence type="ECO:0000313" key="2">
    <source>
        <dbReference type="Proteomes" id="UP000824969"/>
    </source>
</evidence>
<gene>
    <name evidence="1" type="ORF">MchiMG62_20850</name>
</gene>
<sequence>MPEKNLRNIMAIGLMLFLLLTGTVIVCATFREGHTIAELTGNFYLYEFTGDYVCTYPSMSPDGSKIAYTAGLYLLPNSADIWVMDSSGWNTKRLTSFGNVFRPFWSPTADVIAFTADGGIWTIESDGSNLTRLTEGPGYYLCSRWSPDGRKIAYFLRPDNNSGFSLWMMDADGNNKRRLLGNTSIHAAWAPDGDKIAVAASQAGQKDFWIVSTEAGNSTSLNLNKLGDFSSPVLSPDWKTIAFDSIEGIRIRNADGSGDTKIIPEHVSYQLDWLPSGTGIVFLSGGNIRVANIDGSGARQLNPETYCGSVSFSLCRDGETIAYDPHGTIRLLTTDGNNRNDPIGTFIDLIKISKQVRDQGSDWNTGLWPFHDQTYGINQPYGSGPVQ</sequence>
<organism evidence="1 2">
    <name type="scientific">Methanoculleus chikugoensis</name>
    <dbReference type="NCBI Taxonomy" id="118126"/>
    <lineage>
        <taxon>Archaea</taxon>
        <taxon>Methanobacteriati</taxon>
        <taxon>Methanobacteriota</taxon>
        <taxon>Stenosarchaea group</taxon>
        <taxon>Methanomicrobia</taxon>
        <taxon>Methanomicrobiales</taxon>
        <taxon>Methanomicrobiaceae</taxon>
        <taxon>Methanoculleus</taxon>
    </lineage>
</organism>